<evidence type="ECO:0000313" key="4">
    <source>
        <dbReference type="Proteomes" id="UP000595197"/>
    </source>
</evidence>
<proteinExistence type="predicted"/>
<sequence length="164" mass="16257">MRGLGMLLTASVILTGATSAAFAQQGQARDCLAEVDRLADSLGLSGNAPQAGSGGSAASENLAQSGGVIQPPDVGTGRVVEPPNPSADGMNTAPAIPQQDGAPDGAVPDAPSAQPGIGAAERAQLETLLLGARNAGRQGDMAQCTERLEEAQELARESGVGSPM</sequence>
<dbReference type="EMBL" id="CP067420">
    <property type="protein sequence ID" value="QQP91415.1"/>
    <property type="molecule type" value="Genomic_DNA"/>
</dbReference>
<feature type="compositionally biased region" description="Low complexity" evidence="1">
    <location>
        <begin position="46"/>
        <end position="59"/>
    </location>
</feature>
<evidence type="ECO:0000313" key="3">
    <source>
        <dbReference type="EMBL" id="QQP91415.1"/>
    </source>
</evidence>
<keyword evidence="4" id="KW-1185">Reference proteome</keyword>
<name>A0ABX7BCF6_9PROT</name>
<dbReference type="RefSeq" id="WP_201079294.1">
    <property type="nucleotide sequence ID" value="NZ_CP067420.1"/>
</dbReference>
<keyword evidence="2" id="KW-0732">Signal</keyword>
<organism evidence="3 4">
    <name type="scientific">Skermanella cutis</name>
    <dbReference type="NCBI Taxonomy" id="2775420"/>
    <lineage>
        <taxon>Bacteria</taxon>
        <taxon>Pseudomonadati</taxon>
        <taxon>Pseudomonadota</taxon>
        <taxon>Alphaproteobacteria</taxon>
        <taxon>Rhodospirillales</taxon>
        <taxon>Azospirillaceae</taxon>
        <taxon>Skermanella</taxon>
    </lineage>
</organism>
<accession>A0ABX7BCF6</accession>
<evidence type="ECO:0000256" key="1">
    <source>
        <dbReference type="SAM" id="MobiDB-lite"/>
    </source>
</evidence>
<reference evidence="3" key="1">
    <citation type="submission" date="2021-02" db="EMBL/GenBank/DDBJ databases">
        <title>Skermanella TT6 skin isolate.</title>
        <authorList>
            <person name="Lee K."/>
            <person name="Ganzorig M."/>
        </authorList>
    </citation>
    <scope>NUCLEOTIDE SEQUENCE</scope>
    <source>
        <strain evidence="3">TT6</strain>
    </source>
</reference>
<gene>
    <name evidence="3" type="ORF">IGS68_09500</name>
</gene>
<feature type="signal peptide" evidence="2">
    <location>
        <begin position="1"/>
        <end position="23"/>
    </location>
</feature>
<protein>
    <submittedName>
        <fullName evidence="3">Uncharacterized protein</fullName>
    </submittedName>
</protein>
<dbReference type="Proteomes" id="UP000595197">
    <property type="component" value="Chromosome"/>
</dbReference>
<feature type="chain" id="PRO_5047073760" evidence="2">
    <location>
        <begin position="24"/>
        <end position="164"/>
    </location>
</feature>
<evidence type="ECO:0000256" key="2">
    <source>
        <dbReference type="SAM" id="SignalP"/>
    </source>
</evidence>
<feature type="region of interest" description="Disordered" evidence="1">
    <location>
        <begin position="46"/>
        <end position="120"/>
    </location>
</feature>